<dbReference type="InterPro" id="IPR029058">
    <property type="entry name" value="AB_hydrolase_fold"/>
</dbReference>
<dbReference type="EMBL" id="VFOQ01000001">
    <property type="protein sequence ID" value="TQL59456.1"/>
    <property type="molecule type" value="Genomic_DNA"/>
</dbReference>
<name>A0A542ZGI7_9MICO</name>
<dbReference type="PANTHER" id="PTHR43194">
    <property type="entry name" value="HYDROLASE ALPHA/BETA FOLD FAMILY"/>
    <property type="match status" value="1"/>
</dbReference>
<proteinExistence type="predicted"/>
<dbReference type="SUPFAM" id="SSF53474">
    <property type="entry name" value="alpha/beta-Hydrolases"/>
    <property type="match status" value="1"/>
</dbReference>
<evidence type="ECO:0000313" key="3">
    <source>
        <dbReference type="Proteomes" id="UP000319514"/>
    </source>
</evidence>
<gene>
    <name evidence="2" type="ORF">FB474_0810</name>
</gene>
<dbReference type="RefSeq" id="WP_141787477.1">
    <property type="nucleotide sequence ID" value="NZ_BAAAKX010000013.1"/>
</dbReference>
<dbReference type="Proteomes" id="UP000319514">
    <property type="component" value="Unassembled WGS sequence"/>
</dbReference>
<dbReference type="InterPro" id="IPR000073">
    <property type="entry name" value="AB_hydrolase_1"/>
</dbReference>
<dbReference type="Gene3D" id="3.40.50.1820">
    <property type="entry name" value="alpha/beta hydrolase"/>
    <property type="match status" value="1"/>
</dbReference>
<comment type="caution">
    <text evidence="2">The sequence shown here is derived from an EMBL/GenBank/DDBJ whole genome shotgun (WGS) entry which is preliminary data.</text>
</comment>
<dbReference type="AlphaFoldDB" id="A0A542ZGI7"/>
<reference evidence="2 3" key="1">
    <citation type="submission" date="2019-06" db="EMBL/GenBank/DDBJ databases">
        <title>Sequencing the genomes of 1000 actinobacteria strains.</title>
        <authorList>
            <person name="Klenk H.-P."/>
        </authorList>
    </citation>
    <scope>NUCLEOTIDE SEQUENCE [LARGE SCALE GENOMIC DNA]</scope>
    <source>
        <strain evidence="2 3">DSM 18082</strain>
    </source>
</reference>
<accession>A0A542ZGI7</accession>
<keyword evidence="3" id="KW-1185">Reference proteome</keyword>
<evidence type="ECO:0000259" key="1">
    <source>
        <dbReference type="Pfam" id="PF12697"/>
    </source>
</evidence>
<dbReference type="Pfam" id="PF12697">
    <property type="entry name" value="Abhydrolase_6"/>
    <property type="match status" value="1"/>
</dbReference>
<feature type="domain" description="AB hydrolase-1" evidence="1">
    <location>
        <begin position="21"/>
        <end position="257"/>
    </location>
</feature>
<keyword evidence="2" id="KW-0378">Hydrolase</keyword>
<dbReference type="OrthoDB" id="8444301at2"/>
<evidence type="ECO:0000313" key="2">
    <source>
        <dbReference type="EMBL" id="TQL59456.1"/>
    </source>
</evidence>
<organism evidence="2 3">
    <name type="scientific">Oryzihumus leptocrescens</name>
    <dbReference type="NCBI Taxonomy" id="297536"/>
    <lineage>
        <taxon>Bacteria</taxon>
        <taxon>Bacillati</taxon>
        <taxon>Actinomycetota</taxon>
        <taxon>Actinomycetes</taxon>
        <taxon>Micrococcales</taxon>
        <taxon>Intrasporangiaceae</taxon>
        <taxon>Oryzihumus</taxon>
    </lineage>
</organism>
<dbReference type="GO" id="GO:0016787">
    <property type="term" value="F:hydrolase activity"/>
    <property type="evidence" value="ECO:0007669"/>
    <property type="project" value="UniProtKB-KW"/>
</dbReference>
<dbReference type="PANTHER" id="PTHR43194:SF2">
    <property type="entry name" value="PEROXISOMAL MEMBRANE PROTEIN LPX1"/>
    <property type="match status" value="1"/>
</dbReference>
<dbReference type="InterPro" id="IPR050228">
    <property type="entry name" value="Carboxylesterase_BioH"/>
</dbReference>
<protein>
    <submittedName>
        <fullName evidence="2">Alpha-beta hydrolase superfamily lysophospholipase</fullName>
    </submittedName>
</protein>
<sequence length="269" mass="28995">MISTASLTVHELGDAEAVGTLVLLHGLTDSGLCWPDAVRRWGPSYRLFAVDFRGHGTSPRFTRAQLEADPGDLLLADTVGLVEDVVQLTGSPVVLVAHSMGAGLAGAAAALRPDLVRAAVLEEPAWGIRRDEAEVQRLALERTAWVQEFRDDLSAAMARGLVENPTWPVAELDPWARSKQQADSGFLARGVAWPSLPWDEFARRIAVPTLVVTGDREVIVGERTRADIAALANSHLEVAVVPGAGHCVRRDRGEEFHALVDPWLAKTAA</sequence>